<dbReference type="PANTHER" id="PTHR42648">
    <property type="entry name" value="TRANSPOSASE, PUTATIVE-RELATED"/>
    <property type="match status" value="1"/>
</dbReference>
<dbReference type="Gene3D" id="3.30.420.10">
    <property type="entry name" value="Ribonuclease H-like superfamily/Ribonuclease H"/>
    <property type="match status" value="1"/>
</dbReference>
<dbReference type="InterPro" id="IPR013103">
    <property type="entry name" value="RVT_2"/>
</dbReference>
<dbReference type="PROSITE" id="PS50994">
    <property type="entry name" value="INTEGRASE"/>
    <property type="match status" value="1"/>
</dbReference>
<dbReference type="SUPFAM" id="SSF53098">
    <property type="entry name" value="Ribonuclease H-like"/>
    <property type="match status" value="1"/>
</dbReference>
<protein>
    <submittedName>
        <fullName evidence="5">Uncharacterized mitochondrial protein AtMg00810-like</fullName>
    </submittedName>
</protein>
<dbReference type="InterPro" id="IPR039537">
    <property type="entry name" value="Retrotran_Ty1/copia-like"/>
</dbReference>
<dbReference type="Pfam" id="PF25597">
    <property type="entry name" value="SH3_retrovirus"/>
    <property type="match status" value="1"/>
</dbReference>
<dbReference type="InterPro" id="IPR001584">
    <property type="entry name" value="Integrase_cat-core"/>
</dbReference>
<gene>
    <name evidence="5" type="ORF">Tci_021457</name>
</gene>
<feature type="region of interest" description="Disordered" evidence="3">
    <location>
        <begin position="325"/>
        <end position="347"/>
    </location>
</feature>
<proteinExistence type="predicted"/>
<dbReference type="CDD" id="cd09272">
    <property type="entry name" value="RNase_HI_RT_Ty1"/>
    <property type="match status" value="1"/>
</dbReference>
<dbReference type="GO" id="GO:0015074">
    <property type="term" value="P:DNA integration"/>
    <property type="evidence" value="ECO:0007669"/>
    <property type="project" value="InterPro"/>
</dbReference>
<dbReference type="PANTHER" id="PTHR42648:SF32">
    <property type="entry name" value="RIBONUCLEASE H-LIKE DOMAIN, GAG-PRE-INTEGRASE DOMAIN PROTEIN-RELATED"/>
    <property type="match status" value="1"/>
</dbReference>
<dbReference type="InterPro" id="IPR057670">
    <property type="entry name" value="SH3_retrovirus"/>
</dbReference>
<dbReference type="InterPro" id="IPR012337">
    <property type="entry name" value="RNaseH-like_sf"/>
</dbReference>
<dbReference type="InterPro" id="IPR043502">
    <property type="entry name" value="DNA/RNA_pol_sf"/>
</dbReference>
<dbReference type="Pfam" id="PF07727">
    <property type="entry name" value="RVT_2"/>
    <property type="match status" value="1"/>
</dbReference>
<keyword evidence="1" id="KW-0479">Metal-binding</keyword>
<feature type="region of interest" description="Disordered" evidence="3">
    <location>
        <begin position="252"/>
        <end position="291"/>
    </location>
</feature>
<organism evidence="5">
    <name type="scientific">Tanacetum cinerariifolium</name>
    <name type="common">Dalmatian daisy</name>
    <name type="synonym">Chrysanthemum cinerariifolium</name>
    <dbReference type="NCBI Taxonomy" id="118510"/>
    <lineage>
        <taxon>Eukaryota</taxon>
        <taxon>Viridiplantae</taxon>
        <taxon>Streptophyta</taxon>
        <taxon>Embryophyta</taxon>
        <taxon>Tracheophyta</taxon>
        <taxon>Spermatophyta</taxon>
        <taxon>Magnoliopsida</taxon>
        <taxon>eudicotyledons</taxon>
        <taxon>Gunneridae</taxon>
        <taxon>Pentapetalae</taxon>
        <taxon>asterids</taxon>
        <taxon>campanulids</taxon>
        <taxon>Asterales</taxon>
        <taxon>Asteraceae</taxon>
        <taxon>Asteroideae</taxon>
        <taxon>Anthemideae</taxon>
        <taxon>Anthemidinae</taxon>
        <taxon>Tanacetum</taxon>
    </lineage>
</organism>
<evidence type="ECO:0000259" key="4">
    <source>
        <dbReference type="PROSITE" id="PS50994"/>
    </source>
</evidence>
<keyword evidence="2" id="KW-0378">Hydrolase</keyword>
<dbReference type="GO" id="GO:0003676">
    <property type="term" value="F:nucleic acid binding"/>
    <property type="evidence" value="ECO:0007669"/>
    <property type="project" value="InterPro"/>
</dbReference>
<feature type="compositionally biased region" description="Basic and acidic residues" evidence="3">
    <location>
        <begin position="252"/>
        <end position="285"/>
    </location>
</feature>
<dbReference type="SUPFAM" id="SSF56672">
    <property type="entry name" value="DNA/RNA polymerases"/>
    <property type="match status" value="1"/>
</dbReference>
<comment type="caution">
    <text evidence="5">The sequence shown here is derived from an EMBL/GenBank/DDBJ whole genome shotgun (WGS) entry which is preliminary data.</text>
</comment>
<dbReference type="GO" id="GO:0016787">
    <property type="term" value="F:hydrolase activity"/>
    <property type="evidence" value="ECO:0007669"/>
    <property type="project" value="UniProtKB-KW"/>
</dbReference>
<sequence>MYCLVVTVDYSRFTWVFFLATKHETTGILKSFITRIENLVDHKVKVIRCDNGTEFKNKNMNQFCEMKGILRQISVAGTPQQNGVAERRNKTLIEAARTMLADSKLPTNFWAEAVNTAYYVQNRVLVVKPHNKTPYELFHGRTPTLSFMRPFGCPVTILNILDHLVKFDGKADKGFFVRYSMNSKVFRVFNSKKRLVEENLHIRFSESTPTAVGSGPDWLFDIDALTRIMNYKPIVAGTQSTGFANTKVCDNADPKSSHDDGFKPSSDDEKKVDEDPSKGSECKDQEQEDNVNSINNMSYMGELAFFLRLQVIQKDYGIFISQDNDDEKKVDEDPSKGSECKDQEQEDNVNSINNVNAASTNRVNTVSKNISSELPFDSNMPALEDISTFNFSSDHEDNDELADMKNMDTTIQVSPVPTTRVHKDHHLDQVIRDLQSATQTRNMTKNLEEHGFVYVCQPLGFEDPDFLDKVYKVEKALYGLHQAPRAWYETLSTYLLGNGFQGGKINKNLFIKGHKGDILLVQVYMDDIIFGSTRKELCIAFEKLMHKKFQMSYMGELTFFLGLQVKQKNDGIFISQDKYVGEILKKFGFTEVKNASTPMETQNPLLNDEDSEEVDVHMYRSMIGSLMYLTSLEPNIMFAVCACARYQVNLKVSHLHAVKRIFRYLKGHPKLGLWYLKDSPFDLVAYTDSDYAEASLDRKSITGGCQYLGSRLISWQCKKQTVVANSTTEAEYVAASSCCRQVLWIQNQLLDYGKPKRKVTEVPQPSDSMENVADKAVYKELNDSLGLIQVVVPGAKKPWEMAQTRSERMSKLSNDSLLARGNTLLSDEDSMKINELMKLCITLQSRVLDLEQIKNTQVNKIDSLKRKVKKLEKKKRLRTYKLNRLYKVGLTARVESSDDEQSLEVFVAKQDENVVKKEADTAQVQVSTVATTTTISIDEVTLAQALAELKHTKPKAKAKGIIFHDPEESTTTTTIPKPKSQDKEQRLAREKALKEEANIALIETWDDVQAKVNVNHQLAERLKESRKKRKKPPTQAQQRKIMCTYLKSVERKKLIDLKNKSFDSIQKMFDKAFKRVEVGSCKEWDQKCSCLRDHSLGEELEKPSEKHSVRKCHIGTLGHTYHSVGDVVCKVEVFSNGEAVEHIAQIRVSMVLVSSETYGIFTQDDFPFLEINF</sequence>
<accession>A0A6L2KKM3</accession>
<dbReference type="EMBL" id="BKCJ010002570">
    <property type="protein sequence ID" value="GEU49479.1"/>
    <property type="molecule type" value="Genomic_DNA"/>
</dbReference>
<dbReference type="InterPro" id="IPR036397">
    <property type="entry name" value="RNaseH_sf"/>
</dbReference>
<feature type="compositionally biased region" description="Basic and acidic residues" evidence="3">
    <location>
        <begin position="326"/>
        <end position="343"/>
    </location>
</feature>
<dbReference type="Pfam" id="PF00665">
    <property type="entry name" value="rve"/>
    <property type="match status" value="1"/>
</dbReference>
<dbReference type="GO" id="GO:0046872">
    <property type="term" value="F:metal ion binding"/>
    <property type="evidence" value="ECO:0007669"/>
    <property type="project" value="UniProtKB-KW"/>
</dbReference>
<evidence type="ECO:0000313" key="5">
    <source>
        <dbReference type="EMBL" id="GEU49479.1"/>
    </source>
</evidence>
<evidence type="ECO:0000256" key="1">
    <source>
        <dbReference type="ARBA" id="ARBA00022723"/>
    </source>
</evidence>
<evidence type="ECO:0000256" key="2">
    <source>
        <dbReference type="ARBA" id="ARBA00022801"/>
    </source>
</evidence>
<dbReference type="AlphaFoldDB" id="A0A6L2KKM3"/>
<feature type="domain" description="Integrase catalytic" evidence="4">
    <location>
        <begin position="1"/>
        <end position="142"/>
    </location>
</feature>
<evidence type="ECO:0000256" key="3">
    <source>
        <dbReference type="SAM" id="MobiDB-lite"/>
    </source>
</evidence>
<reference evidence="5" key="1">
    <citation type="journal article" date="2019" name="Sci. Rep.">
        <title>Draft genome of Tanacetum cinerariifolium, the natural source of mosquito coil.</title>
        <authorList>
            <person name="Yamashiro T."/>
            <person name="Shiraishi A."/>
            <person name="Satake H."/>
            <person name="Nakayama K."/>
        </authorList>
    </citation>
    <scope>NUCLEOTIDE SEQUENCE</scope>
</reference>
<name>A0A6L2KKM3_TANCI</name>